<feature type="region of interest" description="Disordered" evidence="1">
    <location>
        <begin position="350"/>
        <end position="426"/>
    </location>
</feature>
<dbReference type="Gene3D" id="3.40.50.150">
    <property type="entry name" value="Vaccinia Virus protein VP39"/>
    <property type="match status" value="1"/>
</dbReference>
<accession>A0A8H5D2E3</accession>
<dbReference type="InterPro" id="IPR041698">
    <property type="entry name" value="Methyltransf_25"/>
</dbReference>
<feature type="compositionally biased region" description="Low complexity" evidence="1">
    <location>
        <begin position="350"/>
        <end position="363"/>
    </location>
</feature>
<organism evidence="3 4">
    <name type="scientific">Leucocoprinus leucothites</name>
    <dbReference type="NCBI Taxonomy" id="201217"/>
    <lineage>
        <taxon>Eukaryota</taxon>
        <taxon>Fungi</taxon>
        <taxon>Dikarya</taxon>
        <taxon>Basidiomycota</taxon>
        <taxon>Agaricomycotina</taxon>
        <taxon>Agaricomycetes</taxon>
        <taxon>Agaricomycetidae</taxon>
        <taxon>Agaricales</taxon>
        <taxon>Agaricineae</taxon>
        <taxon>Agaricaceae</taxon>
        <taxon>Leucocoprinus</taxon>
    </lineage>
</organism>
<dbReference type="SUPFAM" id="SSF53335">
    <property type="entry name" value="S-adenosyl-L-methionine-dependent methyltransferases"/>
    <property type="match status" value="1"/>
</dbReference>
<comment type="caution">
    <text evidence="3">The sequence shown here is derived from an EMBL/GenBank/DDBJ whole genome shotgun (WGS) entry which is preliminary data.</text>
</comment>
<feature type="compositionally biased region" description="Low complexity" evidence="1">
    <location>
        <begin position="19"/>
        <end position="38"/>
    </location>
</feature>
<protein>
    <recommendedName>
        <fullName evidence="2">Methyltransferase domain-containing protein</fullName>
    </recommendedName>
</protein>
<dbReference type="EMBL" id="JAACJO010000011">
    <property type="protein sequence ID" value="KAF5352397.1"/>
    <property type="molecule type" value="Genomic_DNA"/>
</dbReference>
<dbReference type="OrthoDB" id="2013972at2759"/>
<dbReference type="AlphaFoldDB" id="A0A8H5D2E3"/>
<dbReference type="CDD" id="cd02440">
    <property type="entry name" value="AdoMet_MTases"/>
    <property type="match status" value="1"/>
</dbReference>
<evidence type="ECO:0000256" key="1">
    <source>
        <dbReference type="SAM" id="MobiDB-lite"/>
    </source>
</evidence>
<evidence type="ECO:0000313" key="3">
    <source>
        <dbReference type="EMBL" id="KAF5352397.1"/>
    </source>
</evidence>
<dbReference type="PANTHER" id="PTHR43591">
    <property type="entry name" value="METHYLTRANSFERASE"/>
    <property type="match status" value="1"/>
</dbReference>
<keyword evidence="4" id="KW-1185">Reference proteome</keyword>
<proteinExistence type="predicted"/>
<evidence type="ECO:0000259" key="2">
    <source>
        <dbReference type="Pfam" id="PF13649"/>
    </source>
</evidence>
<reference evidence="3 4" key="1">
    <citation type="journal article" date="2020" name="ISME J.">
        <title>Uncovering the hidden diversity of litter-decomposition mechanisms in mushroom-forming fungi.</title>
        <authorList>
            <person name="Floudas D."/>
            <person name="Bentzer J."/>
            <person name="Ahren D."/>
            <person name="Johansson T."/>
            <person name="Persson P."/>
            <person name="Tunlid A."/>
        </authorList>
    </citation>
    <scope>NUCLEOTIDE SEQUENCE [LARGE SCALE GENOMIC DNA]</scope>
    <source>
        <strain evidence="3 4">CBS 146.42</strain>
    </source>
</reference>
<evidence type="ECO:0000313" key="4">
    <source>
        <dbReference type="Proteomes" id="UP000559027"/>
    </source>
</evidence>
<gene>
    <name evidence="3" type="ORF">D9756_005946</name>
</gene>
<name>A0A8H5D2E3_9AGAR</name>
<feature type="region of interest" description="Disordered" evidence="1">
    <location>
        <begin position="18"/>
        <end position="42"/>
    </location>
</feature>
<dbReference type="Proteomes" id="UP000559027">
    <property type="component" value="Unassembled WGS sequence"/>
</dbReference>
<feature type="compositionally biased region" description="Pro residues" evidence="1">
    <location>
        <begin position="410"/>
        <end position="419"/>
    </location>
</feature>
<feature type="domain" description="Methyltransferase" evidence="2">
    <location>
        <begin position="110"/>
        <end position="206"/>
    </location>
</feature>
<dbReference type="InterPro" id="IPR029063">
    <property type="entry name" value="SAM-dependent_MTases_sf"/>
</dbReference>
<dbReference type="Pfam" id="PF13649">
    <property type="entry name" value="Methyltransf_25"/>
    <property type="match status" value="1"/>
</dbReference>
<sequence>MTQTMSALPFHVFPPTRVSQSGAGSQSSISTASAASFDTTRRSTARKEGNFVFKHGQRHHSYDNEKAPYPLCYDRPIIEMESLQNKFIQTLKDSVSFINFEEDCKPQRALDLGCGLGTWVIDAAKEWRNCEFVGFDLVNVQIPLSVLEPSVRKRIEWRHGNFLTTKLPFEDDEFDHVHVSMIAKGVPENKWGYLFEEVNRVLAPGGTCEVLEDDIVFPILPRWFTQALRPKPKTSSIHLPNGIRELASQGQQQKKEAPHDHALLESLYHSVFEHRFINTKPTAVLPSYFTTYFRQVTIGPVVHFPMPPLAPLQPLPPQIVTTYVLEPDTDTINPRQSTYYPTLVPRPMSLSFSSTQSSHTSKTGANSIFSNRPRTASSATTAPDSPTSYVAPSGKYFRSLGNKKDSASPQAPPTPPSPASPSRMPKSRFMLDTSLSEKEIAALPRHLFPSEKLHQLSNRYLAMQLYLSCQCVLGSQEAMWEELKDRVRNRKHELSPYGWDDDDELEELQSRTKFEKLIERFKTDMHLRISLWYSLTDLGWAFPEREPLTKAELIEEERIRANMLEARKQAKPEEFDIPSRSVRVLIGCKL</sequence>
<feature type="compositionally biased region" description="Low complexity" evidence="1">
    <location>
        <begin position="372"/>
        <end position="388"/>
    </location>
</feature>